<keyword evidence="2" id="KW-1185">Reference proteome</keyword>
<evidence type="ECO:0000313" key="1">
    <source>
        <dbReference type="EMBL" id="KXG78135.1"/>
    </source>
</evidence>
<dbReference type="STRING" id="520764.AN618_05270"/>
<organism evidence="1 2">
    <name type="scientific">Fervidicola ferrireducens</name>
    <dbReference type="NCBI Taxonomy" id="520764"/>
    <lineage>
        <taxon>Bacteria</taxon>
        <taxon>Bacillati</taxon>
        <taxon>Bacillota</taxon>
        <taxon>Clostridia</taxon>
        <taxon>Thermosediminibacterales</taxon>
        <taxon>Thermosediminibacteraceae</taxon>
        <taxon>Fervidicola</taxon>
    </lineage>
</organism>
<dbReference type="Gene3D" id="3.30.1660.10">
    <property type="entry name" value="Flavin-binding protein dodecin"/>
    <property type="match status" value="1"/>
</dbReference>
<dbReference type="EMBL" id="LOED01000004">
    <property type="protein sequence ID" value="KXG78135.1"/>
    <property type="molecule type" value="Genomic_DNA"/>
</dbReference>
<dbReference type="PANTHER" id="PTHR39324">
    <property type="entry name" value="CALCIUM DODECIN"/>
    <property type="match status" value="1"/>
</dbReference>
<proteinExistence type="predicted"/>
<evidence type="ECO:0000313" key="2">
    <source>
        <dbReference type="Proteomes" id="UP000070427"/>
    </source>
</evidence>
<dbReference type="OrthoDB" id="1707990at2"/>
<comment type="caution">
    <text evidence="1">The sequence shown here is derived from an EMBL/GenBank/DDBJ whole genome shotgun (WGS) entry which is preliminary data.</text>
</comment>
<dbReference type="RefSeq" id="WP_066351712.1">
    <property type="nucleotide sequence ID" value="NZ_LOED01000004.1"/>
</dbReference>
<name>A0A140LC60_9FIRM</name>
<dbReference type="InterPro" id="IPR025543">
    <property type="entry name" value="Dodecin-like"/>
</dbReference>
<reference evidence="1 2" key="1">
    <citation type="submission" date="2015-12" db="EMBL/GenBank/DDBJ databases">
        <title>Draft genome sequnece of Fervidicola ferrireducens strain Y170.</title>
        <authorList>
            <person name="Patel B.K."/>
        </authorList>
    </citation>
    <scope>NUCLEOTIDE SEQUENCE [LARGE SCALE GENOMIC DNA]</scope>
    <source>
        <strain evidence="1 2">Y170</strain>
    </source>
</reference>
<accession>A0A140LC60</accession>
<dbReference type="Proteomes" id="UP000070427">
    <property type="component" value="Unassembled WGS sequence"/>
</dbReference>
<dbReference type="AlphaFoldDB" id="A0A140LC60"/>
<dbReference type="InParanoid" id="A0A140LC60"/>
<gene>
    <name evidence="1" type="ORF">AN618_05270</name>
</gene>
<protein>
    <submittedName>
        <fullName evidence="1">Dodecin</fullName>
    </submittedName>
</protein>
<dbReference type="InterPro" id="IPR009923">
    <property type="entry name" value="Dodecin"/>
</dbReference>
<dbReference type="PANTHER" id="PTHR39324:SF1">
    <property type="entry name" value="CALCIUM DODECIN"/>
    <property type="match status" value="1"/>
</dbReference>
<dbReference type="SUPFAM" id="SSF89807">
    <property type="entry name" value="Dodecin-like"/>
    <property type="match status" value="1"/>
</dbReference>
<dbReference type="InterPro" id="IPR036694">
    <property type="entry name" value="Dodecin-like_sf"/>
</dbReference>
<dbReference type="Pfam" id="PF07311">
    <property type="entry name" value="Dodecin"/>
    <property type="match status" value="1"/>
</dbReference>
<sequence>MTVKVIEVVGESKNSWQEAVENAVRDASKTIRNITGIEVRNQTANVQGGKIVEYKANVAIAFKVEGSTEA</sequence>